<dbReference type="AlphaFoldDB" id="A0A8J7J6C1"/>
<dbReference type="PANTHER" id="PTHR43037:SF5">
    <property type="entry name" value="FERULOYL ESTERASE"/>
    <property type="match status" value="1"/>
</dbReference>
<dbReference type="EMBL" id="JAELVR010000003">
    <property type="protein sequence ID" value="MBJ6371062.1"/>
    <property type="molecule type" value="Genomic_DNA"/>
</dbReference>
<reference evidence="4" key="1">
    <citation type="submission" date="2020-12" db="EMBL/GenBank/DDBJ databases">
        <title>Sedimentitalea sp. nov., isolated from sand in Incheon.</title>
        <authorList>
            <person name="Kim W."/>
        </authorList>
    </citation>
    <scope>NUCLEOTIDE SEQUENCE</scope>
    <source>
        <strain evidence="4">CAU 1593</strain>
    </source>
</reference>
<evidence type="ECO:0000256" key="2">
    <source>
        <dbReference type="ARBA" id="ARBA00022801"/>
    </source>
</evidence>
<dbReference type="GO" id="GO:0016787">
    <property type="term" value="F:hydrolase activity"/>
    <property type="evidence" value="ECO:0007669"/>
    <property type="project" value="UniProtKB-KW"/>
</dbReference>
<feature type="chain" id="PRO_5035241429" evidence="3">
    <location>
        <begin position="21"/>
        <end position="277"/>
    </location>
</feature>
<dbReference type="RefSeq" id="WP_199023846.1">
    <property type="nucleotide sequence ID" value="NZ_JAELVR010000003.1"/>
</dbReference>
<feature type="signal peptide" evidence="3">
    <location>
        <begin position="1"/>
        <end position="20"/>
    </location>
</feature>
<organism evidence="4 5">
    <name type="scientific">Sedimentitalea arenosa</name>
    <dbReference type="NCBI Taxonomy" id="2798803"/>
    <lineage>
        <taxon>Bacteria</taxon>
        <taxon>Pseudomonadati</taxon>
        <taxon>Pseudomonadota</taxon>
        <taxon>Alphaproteobacteria</taxon>
        <taxon>Rhodobacterales</taxon>
        <taxon>Paracoccaceae</taxon>
        <taxon>Sedimentitalea</taxon>
    </lineage>
</organism>
<keyword evidence="5" id="KW-1185">Reference proteome</keyword>
<comment type="caution">
    <text evidence="4">The sequence shown here is derived from an EMBL/GenBank/DDBJ whole genome shotgun (WGS) entry which is preliminary data.</text>
</comment>
<dbReference type="Pfam" id="PF10503">
    <property type="entry name" value="Esterase_PHB"/>
    <property type="match status" value="1"/>
</dbReference>
<dbReference type="Gene3D" id="3.40.50.1820">
    <property type="entry name" value="alpha/beta hydrolase"/>
    <property type="match status" value="1"/>
</dbReference>
<evidence type="ECO:0000313" key="4">
    <source>
        <dbReference type="EMBL" id="MBJ6371062.1"/>
    </source>
</evidence>
<evidence type="ECO:0000256" key="3">
    <source>
        <dbReference type="SAM" id="SignalP"/>
    </source>
</evidence>
<dbReference type="InterPro" id="IPR029058">
    <property type="entry name" value="AB_hydrolase_fold"/>
</dbReference>
<accession>A0A8J7J6C1</accession>
<keyword evidence="1 3" id="KW-0732">Signal</keyword>
<evidence type="ECO:0000256" key="1">
    <source>
        <dbReference type="ARBA" id="ARBA00022729"/>
    </source>
</evidence>
<dbReference type="SUPFAM" id="SSF53474">
    <property type="entry name" value="alpha/beta-Hydrolases"/>
    <property type="match status" value="1"/>
</dbReference>
<sequence>MIAKTAVALALTAVATMAQARCGPEPEAACSVAGGEYHVILPPEPTDAIPVVVFLHGWNSNGRNVSNNRALVEPILARGYAVLAPSGSRIIGDGAGRGWNFYPGWEGRNEAGFLENAVTDAADRFGLDRARVLLAGFSGGGFMVNYIACQSPDAFTAYAPVAGGFWRPHPTDCTGPVRLFHTHGWSDTTVPIEGRYLGNKRFQQGDIFAGLEIWRAANRCPDEKPSGYSETGPFLRRAWSGCAADSALEFALFPGGHRIPDGWADMALDWFEEITAR</sequence>
<name>A0A8J7J6C1_9RHOB</name>
<keyword evidence="2" id="KW-0378">Hydrolase</keyword>
<evidence type="ECO:0000313" key="5">
    <source>
        <dbReference type="Proteomes" id="UP000619079"/>
    </source>
</evidence>
<dbReference type="InterPro" id="IPR050955">
    <property type="entry name" value="Plant_Biomass_Hydrol_Est"/>
</dbReference>
<dbReference type="GO" id="GO:0005576">
    <property type="term" value="C:extracellular region"/>
    <property type="evidence" value="ECO:0007669"/>
    <property type="project" value="InterPro"/>
</dbReference>
<dbReference type="Proteomes" id="UP000619079">
    <property type="component" value="Unassembled WGS sequence"/>
</dbReference>
<gene>
    <name evidence="4" type="ORF">JF290_05950</name>
</gene>
<dbReference type="PANTHER" id="PTHR43037">
    <property type="entry name" value="UNNAMED PRODUCT-RELATED"/>
    <property type="match status" value="1"/>
</dbReference>
<proteinExistence type="predicted"/>
<dbReference type="InterPro" id="IPR010126">
    <property type="entry name" value="Esterase_phb"/>
</dbReference>
<protein>
    <submittedName>
        <fullName evidence="4">Prolyl oligopeptidase family serine peptidase</fullName>
    </submittedName>
</protein>